<evidence type="ECO:0008006" key="5">
    <source>
        <dbReference type="Google" id="ProtNLM"/>
    </source>
</evidence>
<feature type="region of interest" description="Disordered" evidence="1">
    <location>
        <begin position="33"/>
        <end position="68"/>
    </location>
</feature>
<evidence type="ECO:0000256" key="2">
    <source>
        <dbReference type="SAM" id="SignalP"/>
    </source>
</evidence>
<reference evidence="3 4" key="1">
    <citation type="submission" date="2023-07" db="EMBL/GenBank/DDBJ databases">
        <title>Sequencing the genomes of 1000 actinobacteria strains.</title>
        <authorList>
            <person name="Klenk H.-P."/>
        </authorList>
    </citation>
    <scope>NUCLEOTIDE SEQUENCE [LARGE SCALE GENOMIC DNA]</scope>
    <source>
        <strain evidence="3 4">DSM 14555</strain>
    </source>
</reference>
<accession>A0ABU1JBH9</accession>
<evidence type="ECO:0000313" key="4">
    <source>
        <dbReference type="Proteomes" id="UP001185069"/>
    </source>
</evidence>
<proteinExistence type="predicted"/>
<feature type="chain" id="PRO_5045291384" description="Lipoprotein" evidence="2">
    <location>
        <begin position="22"/>
        <end position="184"/>
    </location>
</feature>
<name>A0ABU1JBH9_9MICC</name>
<feature type="compositionally biased region" description="Low complexity" evidence="1">
    <location>
        <begin position="33"/>
        <end position="45"/>
    </location>
</feature>
<dbReference type="Proteomes" id="UP001185069">
    <property type="component" value="Unassembled WGS sequence"/>
</dbReference>
<evidence type="ECO:0000313" key="3">
    <source>
        <dbReference type="EMBL" id="MDR6269504.1"/>
    </source>
</evidence>
<keyword evidence="4" id="KW-1185">Reference proteome</keyword>
<dbReference type="RefSeq" id="WP_309797869.1">
    <property type="nucleotide sequence ID" value="NZ_BAAAHY010000005.1"/>
</dbReference>
<gene>
    <name evidence="3" type="ORF">JOE69_001742</name>
</gene>
<evidence type="ECO:0000256" key="1">
    <source>
        <dbReference type="SAM" id="MobiDB-lite"/>
    </source>
</evidence>
<dbReference type="PROSITE" id="PS51257">
    <property type="entry name" value="PROKAR_LIPOPROTEIN"/>
    <property type="match status" value="1"/>
</dbReference>
<organism evidence="3 4">
    <name type="scientific">Arthrobacter russicus</name>
    <dbReference type="NCBI Taxonomy" id="172040"/>
    <lineage>
        <taxon>Bacteria</taxon>
        <taxon>Bacillati</taxon>
        <taxon>Actinomycetota</taxon>
        <taxon>Actinomycetes</taxon>
        <taxon>Micrococcales</taxon>
        <taxon>Micrococcaceae</taxon>
        <taxon>Arthrobacter</taxon>
    </lineage>
</organism>
<comment type="caution">
    <text evidence="3">The sequence shown here is derived from an EMBL/GenBank/DDBJ whole genome shotgun (WGS) entry which is preliminary data.</text>
</comment>
<feature type="signal peptide" evidence="2">
    <location>
        <begin position="1"/>
        <end position="21"/>
    </location>
</feature>
<sequence>MKNLIVKAAFVAVLTAPLALAACSGPTAENSAAATQSAGSQSTGTDAATNPGAAAQTPAGNGSGPIANPKSEILIGLKERLEAKPEFAGLPDSCKATATRMMVGLAAPLASAMEEIKPGNVQKAKDAIAEVQGTTPPELEPTFSKLEAMVDQPTANFDQAGFETAFTPISDWLSKNCNGFSAQS</sequence>
<keyword evidence="2" id="KW-0732">Signal</keyword>
<dbReference type="EMBL" id="JAVDQF010000001">
    <property type="protein sequence ID" value="MDR6269504.1"/>
    <property type="molecule type" value="Genomic_DNA"/>
</dbReference>
<protein>
    <recommendedName>
        <fullName evidence="5">Lipoprotein</fullName>
    </recommendedName>
</protein>